<evidence type="ECO:0000256" key="3">
    <source>
        <dbReference type="ARBA" id="ARBA00010617"/>
    </source>
</evidence>
<dbReference type="InterPro" id="IPR036396">
    <property type="entry name" value="Cyt_P450_sf"/>
</dbReference>
<evidence type="ECO:0000256" key="2">
    <source>
        <dbReference type="ARBA" id="ARBA00005179"/>
    </source>
</evidence>
<comment type="similarity">
    <text evidence="3">Belongs to the cytochrome P450 family.</text>
</comment>
<comment type="pathway">
    <text evidence="2">Secondary metabolite biosynthesis.</text>
</comment>
<dbReference type="PROSITE" id="PS00086">
    <property type="entry name" value="CYTOCHROME_P450"/>
    <property type="match status" value="1"/>
</dbReference>
<dbReference type="PRINTS" id="PR00463">
    <property type="entry name" value="EP450I"/>
</dbReference>
<proteinExistence type="inferred from homology"/>
<dbReference type="InterPro" id="IPR002401">
    <property type="entry name" value="Cyt_P450_E_grp-I"/>
</dbReference>
<organism evidence="11 12">
    <name type="scientific">Leucocoprinus birnbaumii</name>
    <dbReference type="NCBI Taxonomy" id="56174"/>
    <lineage>
        <taxon>Eukaryota</taxon>
        <taxon>Fungi</taxon>
        <taxon>Dikarya</taxon>
        <taxon>Basidiomycota</taxon>
        <taxon>Agaricomycotina</taxon>
        <taxon>Agaricomycetes</taxon>
        <taxon>Agaricomycetidae</taxon>
        <taxon>Agaricales</taxon>
        <taxon>Agaricineae</taxon>
        <taxon>Agaricaceae</taxon>
        <taxon>Leucocoprinus</taxon>
    </lineage>
</organism>
<keyword evidence="7 9" id="KW-0408">Iron</keyword>
<accession>A0AAD5W407</accession>
<feature type="binding site" description="axial binding residue" evidence="9">
    <location>
        <position position="445"/>
    </location>
    <ligand>
        <name>heme</name>
        <dbReference type="ChEBI" id="CHEBI:30413"/>
    </ligand>
    <ligandPart>
        <name>Fe</name>
        <dbReference type="ChEBI" id="CHEBI:18248"/>
    </ligandPart>
</feature>
<sequence length="713" mass="80347">MTLSLSLISLVPVIFVFWWQKNRRLAPLPPGPQRLPIVGNLFNAPKDFAWKTYLEWSQKYGSNILYLNVFGARVVVLNSQEMASELLTKRSSIYSSRPYSYMASRLLDCDWMLACLPYNDSWRVSRRLLAKYFSRSSKGSRTSVAGFTDFEWQRPHVVKYTHYFLRSLLQDPDSFMDHTFQLAASVAISSSYGLDISTGKDQNLALAKAATDALKSALSPGRFWVDTLPILRLAPEWVEFKRLAREWKEDLKRFLVVPFSRAKQNLAYQPDNKQLPSVVSQELRSSENVDHRVLQGACATVFVGAASTTSAALNVFLLVLTSFPEAQKRAQSELDSLLQKRSQKLPTHADFKELPYCTALVYEALRKAIPPAQLKGWSLKSELQGYRIPNGTVVIANVWAMMRDPSIFPDPSEFRPERFLNNVGTLDELEVKKIDPIFGFGRRVCVGRSLALSILAHALCCILTVFDIQKKLDDQGEPIEPRIEFDSCVTSMAVEQFSLAVYELLLLDHAYLEHFVINSMYCWTCVEWYYISDYSLIILDPLDELHQHSFILTAMFFRSLFVIALAAAFFCVGAQAAVTSGLYYIRSKAASTGGYVTYSGFGQNVVLSDQQTPAAHLYIKVFSGNSAGVWTSDKLYSIGKRGSALRLSWTNATSPGSWNFNLIPGADNSYLIVDSITAQQDPFKALIWTATKDRSRNVRNDRTGFSSIEYSPA</sequence>
<evidence type="ECO:0000256" key="1">
    <source>
        <dbReference type="ARBA" id="ARBA00001971"/>
    </source>
</evidence>
<dbReference type="GO" id="GO:0020037">
    <property type="term" value="F:heme binding"/>
    <property type="evidence" value="ECO:0007669"/>
    <property type="project" value="InterPro"/>
</dbReference>
<evidence type="ECO:0000256" key="6">
    <source>
        <dbReference type="ARBA" id="ARBA00023002"/>
    </source>
</evidence>
<keyword evidence="10" id="KW-1133">Transmembrane helix</keyword>
<keyword evidence="8" id="KW-0503">Monooxygenase</keyword>
<feature type="transmembrane region" description="Helical" evidence="10">
    <location>
        <begin position="560"/>
        <end position="585"/>
    </location>
</feature>
<evidence type="ECO:0000256" key="9">
    <source>
        <dbReference type="PIRSR" id="PIRSR602401-1"/>
    </source>
</evidence>
<dbReference type="PANTHER" id="PTHR46300:SF7">
    <property type="entry name" value="P450, PUTATIVE (EUROFUNG)-RELATED"/>
    <property type="match status" value="1"/>
</dbReference>
<name>A0AAD5W407_9AGAR</name>
<evidence type="ECO:0000256" key="4">
    <source>
        <dbReference type="ARBA" id="ARBA00022617"/>
    </source>
</evidence>
<dbReference type="Gene3D" id="1.10.630.10">
    <property type="entry name" value="Cytochrome P450"/>
    <property type="match status" value="1"/>
</dbReference>
<keyword evidence="5 9" id="KW-0479">Metal-binding</keyword>
<dbReference type="Proteomes" id="UP001213000">
    <property type="component" value="Unassembled WGS sequence"/>
</dbReference>
<dbReference type="EMBL" id="JANIEX010000013">
    <property type="protein sequence ID" value="KAJ3576378.1"/>
    <property type="molecule type" value="Genomic_DNA"/>
</dbReference>
<reference evidence="11" key="1">
    <citation type="submission" date="2022-07" db="EMBL/GenBank/DDBJ databases">
        <title>Genome Sequence of Leucocoprinus birnbaumii.</title>
        <authorList>
            <person name="Buettner E."/>
        </authorList>
    </citation>
    <scope>NUCLEOTIDE SEQUENCE</scope>
    <source>
        <strain evidence="11">VT141</strain>
    </source>
</reference>
<evidence type="ECO:0000256" key="7">
    <source>
        <dbReference type="ARBA" id="ARBA00023004"/>
    </source>
</evidence>
<gene>
    <name evidence="11" type="ORF">NP233_g465</name>
</gene>
<keyword evidence="10" id="KW-0472">Membrane</keyword>
<evidence type="ECO:0000313" key="12">
    <source>
        <dbReference type="Proteomes" id="UP001213000"/>
    </source>
</evidence>
<dbReference type="PANTHER" id="PTHR46300">
    <property type="entry name" value="P450, PUTATIVE (EUROFUNG)-RELATED-RELATED"/>
    <property type="match status" value="1"/>
</dbReference>
<evidence type="ECO:0000256" key="8">
    <source>
        <dbReference type="ARBA" id="ARBA00023033"/>
    </source>
</evidence>
<keyword evidence="10" id="KW-0812">Transmembrane</keyword>
<dbReference type="InterPro" id="IPR017972">
    <property type="entry name" value="Cyt_P450_CS"/>
</dbReference>
<keyword evidence="6" id="KW-0560">Oxidoreductase</keyword>
<dbReference type="GO" id="GO:0004497">
    <property type="term" value="F:monooxygenase activity"/>
    <property type="evidence" value="ECO:0007669"/>
    <property type="project" value="UniProtKB-KW"/>
</dbReference>
<evidence type="ECO:0008006" key="13">
    <source>
        <dbReference type="Google" id="ProtNLM"/>
    </source>
</evidence>
<dbReference type="Pfam" id="PF00067">
    <property type="entry name" value="p450"/>
    <property type="match status" value="1"/>
</dbReference>
<keyword evidence="12" id="KW-1185">Reference proteome</keyword>
<dbReference type="GO" id="GO:0016705">
    <property type="term" value="F:oxidoreductase activity, acting on paired donors, with incorporation or reduction of molecular oxygen"/>
    <property type="evidence" value="ECO:0007669"/>
    <property type="project" value="InterPro"/>
</dbReference>
<evidence type="ECO:0000256" key="5">
    <source>
        <dbReference type="ARBA" id="ARBA00022723"/>
    </source>
</evidence>
<dbReference type="InterPro" id="IPR001128">
    <property type="entry name" value="Cyt_P450"/>
</dbReference>
<protein>
    <recommendedName>
        <fullName evidence="13">Cytochrome P450</fullName>
    </recommendedName>
</protein>
<dbReference type="SUPFAM" id="SSF48264">
    <property type="entry name" value="Cytochrome P450"/>
    <property type="match status" value="1"/>
</dbReference>
<comment type="caution">
    <text evidence="11">The sequence shown here is derived from an EMBL/GenBank/DDBJ whole genome shotgun (WGS) entry which is preliminary data.</text>
</comment>
<evidence type="ECO:0000313" key="11">
    <source>
        <dbReference type="EMBL" id="KAJ3576378.1"/>
    </source>
</evidence>
<dbReference type="AlphaFoldDB" id="A0AAD5W407"/>
<dbReference type="GO" id="GO:0005506">
    <property type="term" value="F:iron ion binding"/>
    <property type="evidence" value="ECO:0007669"/>
    <property type="project" value="InterPro"/>
</dbReference>
<keyword evidence="4 9" id="KW-0349">Heme</keyword>
<comment type="cofactor">
    <cofactor evidence="1 9">
        <name>heme</name>
        <dbReference type="ChEBI" id="CHEBI:30413"/>
    </cofactor>
</comment>
<dbReference type="InterPro" id="IPR050364">
    <property type="entry name" value="Cytochrome_P450_fung"/>
</dbReference>
<evidence type="ECO:0000256" key="10">
    <source>
        <dbReference type="SAM" id="Phobius"/>
    </source>
</evidence>